<dbReference type="PIRSF" id="PIRSF005739">
    <property type="entry name" value="O-mtase"/>
    <property type="match status" value="1"/>
</dbReference>
<evidence type="ECO:0000256" key="2">
    <source>
        <dbReference type="ARBA" id="ARBA00022679"/>
    </source>
</evidence>
<dbReference type="GO" id="GO:0032259">
    <property type="term" value="P:methylation"/>
    <property type="evidence" value="ECO:0007669"/>
    <property type="project" value="UniProtKB-KW"/>
</dbReference>
<protein>
    <submittedName>
        <fullName evidence="7">Uncharacterized protein</fullName>
    </submittedName>
</protein>
<accession>A0A7I8IE82</accession>
<sequence length="314" mass="34488">MTLKAAIELNLLEIISQAGSGSQLFPEEIVPELRTENPDTAAMVDRILRVLASYEILTCSIVDSDDGKVRRRYGLVPVSRFLTPNEDGVSMVRMVLLIQDKGGPFNKAYSMTVFEYLGIDPSFNKVVNSAMSEHSTITMKKMLEIYRGFEGLRVLVDVGGGVGATLNMIISEHQSIKGINFDLPHVIADSPSIPGVEHVGGDMFTSVPSGDAILMKWILHSLSDENCQKVLKNCWKALPEQGKVIVMEGILPEVPETTKEVQCLFHLDLLMLTQTTGGKERTEMEIESLAKGAGFSGFAKVSTAFGVWIMEFTK</sequence>
<evidence type="ECO:0000259" key="6">
    <source>
        <dbReference type="Pfam" id="PF08100"/>
    </source>
</evidence>
<keyword evidence="1" id="KW-0489">Methyltransferase</keyword>
<keyword evidence="2" id="KW-0808">Transferase</keyword>
<name>A0A7I8IE82_SPIIN</name>
<feature type="active site" description="Proton acceptor" evidence="4">
    <location>
        <position position="220"/>
    </location>
</feature>
<feature type="domain" description="O-methyltransferase C-terminal" evidence="5">
    <location>
        <begin position="101"/>
        <end position="296"/>
    </location>
</feature>
<dbReference type="FunFam" id="1.10.10.10:FF:000357">
    <property type="entry name" value="Caffeic acid 3-O-methyltransferase"/>
    <property type="match status" value="1"/>
</dbReference>
<dbReference type="SUPFAM" id="SSF53335">
    <property type="entry name" value="S-adenosyl-L-methionine-dependent methyltransferases"/>
    <property type="match status" value="1"/>
</dbReference>
<dbReference type="PANTHER" id="PTHR11746">
    <property type="entry name" value="O-METHYLTRANSFERASE"/>
    <property type="match status" value="1"/>
</dbReference>
<dbReference type="AlphaFoldDB" id="A0A7I8IE82"/>
<organism evidence="7">
    <name type="scientific">Spirodela intermedia</name>
    <name type="common">Intermediate duckweed</name>
    <dbReference type="NCBI Taxonomy" id="51605"/>
    <lineage>
        <taxon>Eukaryota</taxon>
        <taxon>Viridiplantae</taxon>
        <taxon>Streptophyta</taxon>
        <taxon>Embryophyta</taxon>
        <taxon>Tracheophyta</taxon>
        <taxon>Spermatophyta</taxon>
        <taxon>Magnoliopsida</taxon>
        <taxon>Liliopsida</taxon>
        <taxon>Araceae</taxon>
        <taxon>Lemnoideae</taxon>
        <taxon>Spirodela</taxon>
    </lineage>
</organism>
<keyword evidence="3" id="KW-0949">S-adenosyl-L-methionine</keyword>
<dbReference type="InterPro" id="IPR016461">
    <property type="entry name" value="COMT-like"/>
</dbReference>
<dbReference type="InterPro" id="IPR036388">
    <property type="entry name" value="WH-like_DNA-bd_sf"/>
</dbReference>
<dbReference type="Gene3D" id="1.10.10.10">
    <property type="entry name" value="Winged helix-like DNA-binding domain superfamily/Winged helix DNA-binding domain"/>
    <property type="match status" value="1"/>
</dbReference>
<dbReference type="InterPro" id="IPR036390">
    <property type="entry name" value="WH_DNA-bd_sf"/>
</dbReference>
<dbReference type="Pfam" id="PF08100">
    <property type="entry name" value="Dimerisation"/>
    <property type="match status" value="1"/>
</dbReference>
<feature type="domain" description="O-methyltransferase dimerisation" evidence="6">
    <location>
        <begin position="1"/>
        <end position="83"/>
    </location>
</feature>
<dbReference type="Pfam" id="PF00891">
    <property type="entry name" value="Methyltransf_2"/>
    <property type="match status" value="1"/>
</dbReference>
<dbReference type="GO" id="GO:0046983">
    <property type="term" value="F:protein dimerization activity"/>
    <property type="evidence" value="ECO:0007669"/>
    <property type="project" value="InterPro"/>
</dbReference>
<evidence type="ECO:0000259" key="5">
    <source>
        <dbReference type="Pfam" id="PF00891"/>
    </source>
</evidence>
<dbReference type="InterPro" id="IPR029063">
    <property type="entry name" value="SAM-dependent_MTases_sf"/>
</dbReference>
<evidence type="ECO:0000313" key="8">
    <source>
        <dbReference type="Proteomes" id="UP001189122"/>
    </source>
</evidence>
<evidence type="ECO:0000256" key="1">
    <source>
        <dbReference type="ARBA" id="ARBA00022603"/>
    </source>
</evidence>
<dbReference type="InterPro" id="IPR001077">
    <property type="entry name" value="COMT_C"/>
</dbReference>
<evidence type="ECO:0000256" key="4">
    <source>
        <dbReference type="PIRSR" id="PIRSR005739-1"/>
    </source>
</evidence>
<proteinExistence type="predicted"/>
<dbReference type="InterPro" id="IPR012967">
    <property type="entry name" value="COMT_dimerisation"/>
</dbReference>
<dbReference type="GO" id="GO:0008171">
    <property type="term" value="F:O-methyltransferase activity"/>
    <property type="evidence" value="ECO:0007669"/>
    <property type="project" value="InterPro"/>
</dbReference>
<dbReference type="EMBL" id="CACRZD030000002">
    <property type="protein sequence ID" value="CAA6656098.1"/>
    <property type="molecule type" value="Genomic_DNA"/>
</dbReference>
<keyword evidence="8" id="KW-1185">Reference proteome</keyword>
<reference evidence="7 8" key="1">
    <citation type="submission" date="2019-12" db="EMBL/GenBank/DDBJ databases">
        <authorList>
            <person name="Scholz U."/>
            <person name="Mascher M."/>
            <person name="Fiebig A."/>
        </authorList>
    </citation>
    <scope>NUCLEOTIDE SEQUENCE</scope>
</reference>
<evidence type="ECO:0000313" key="7">
    <source>
        <dbReference type="EMBL" id="CAA2616418.1"/>
    </source>
</evidence>
<dbReference type="PROSITE" id="PS51683">
    <property type="entry name" value="SAM_OMT_II"/>
    <property type="match status" value="1"/>
</dbReference>
<evidence type="ECO:0000256" key="3">
    <source>
        <dbReference type="ARBA" id="ARBA00022691"/>
    </source>
</evidence>
<dbReference type="SUPFAM" id="SSF46785">
    <property type="entry name" value="Winged helix' DNA-binding domain"/>
    <property type="match status" value="1"/>
</dbReference>
<dbReference type="Proteomes" id="UP001189122">
    <property type="component" value="Unassembled WGS sequence"/>
</dbReference>
<gene>
    <name evidence="7" type="ORF">SI7747_02002638</name>
</gene>
<dbReference type="Gene3D" id="3.40.50.150">
    <property type="entry name" value="Vaccinia Virus protein VP39"/>
    <property type="match status" value="1"/>
</dbReference>
<dbReference type="EMBL" id="LR743589">
    <property type="protein sequence ID" value="CAA2616418.1"/>
    <property type="molecule type" value="Genomic_DNA"/>
</dbReference>